<dbReference type="SMART" id="SM00345">
    <property type="entry name" value="HTH_GNTR"/>
    <property type="match status" value="1"/>
</dbReference>
<evidence type="ECO:0000256" key="1">
    <source>
        <dbReference type="ARBA" id="ARBA00023015"/>
    </source>
</evidence>
<evidence type="ECO:0000259" key="5">
    <source>
        <dbReference type="PROSITE" id="PS50949"/>
    </source>
</evidence>
<dbReference type="GO" id="GO:0003700">
    <property type="term" value="F:DNA-binding transcription factor activity"/>
    <property type="evidence" value="ECO:0007669"/>
    <property type="project" value="InterPro"/>
</dbReference>
<dbReference type="Pfam" id="PF07729">
    <property type="entry name" value="FCD"/>
    <property type="match status" value="1"/>
</dbReference>
<dbReference type="SUPFAM" id="SSF48008">
    <property type="entry name" value="GntR ligand-binding domain-like"/>
    <property type="match status" value="1"/>
</dbReference>
<dbReference type="CDD" id="cd07377">
    <property type="entry name" value="WHTH_GntR"/>
    <property type="match status" value="1"/>
</dbReference>
<dbReference type="EMBL" id="LLXX01000018">
    <property type="protein sequence ID" value="KRR13527.1"/>
    <property type="molecule type" value="Genomic_DNA"/>
</dbReference>
<sequence>MAPPQTAPRRAALRSADRLDRDRQAAPQVFERLRGMIISLELPPGSPLSRAALAGQFGVSSTPIRDALMRLEEEGLVDVFPQYATVVSRVDVRLAQQAHFLRQAVELEIVRMLALRHDEAFAVELNATIVRQQQFAKAGDFEKFMAADNEFHAQLYAATDKQDIWSLVRSRSGHIDRLRRLHLPSPGKAQDIVRHHKLIAKAIDAGEPEEAQKYLRTHLSGTLSELAQIRARYPEYLSN</sequence>
<dbReference type="GO" id="GO:0003677">
    <property type="term" value="F:DNA binding"/>
    <property type="evidence" value="ECO:0007669"/>
    <property type="project" value="UniProtKB-KW"/>
</dbReference>
<dbReference type="SUPFAM" id="SSF46785">
    <property type="entry name" value="Winged helix' DNA-binding domain"/>
    <property type="match status" value="1"/>
</dbReference>
<dbReference type="AlphaFoldDB" id="A0A0R3KJB6"/>
<feature type="region of interest" description="Disordered" evidence="4">
    <location>
        <begin position="1"/>
        <end position="23"/>
    </location>
</feature>
<organism evidence="6 7">
    <name type="scientific">Bradyrhizobium valentinum</name>
    <dbReference type="NCBI Taxonomy" id="1518501"/>
    <lineage>
        <taxon>Bacteria</taxon>
        <taxon>Pseudomonadati</taxon>
        <taxon>Pseudomonadota</taxon>
        <taxon>Alphaproteobacteria</taxon>
        <taxon>Hyphomicrobiales</taxon>
        <taxon>Nitrobacteraceae</taxon>
        <taxon>Bradyrhizobium</taxon>
    </lineage>
</organism>
<proteinExistence type="predicted"/>
<dbReference type="Proteomes" id="UP000051913">
    <property type="component" value="Unassembled WGS sequence"/>
</dbReference>
<dbReference type="PANTHER" id="PTHR43537:SF45">
    <property type="entry name" value="GNTR FAMILY REGULATORY PROTEIN"/>
    <property type="match status" value="1"/>
</dbReference>
<accession>A0A0R3KJB6</accession>
<evidence type="ECO:0000313" key="7">
    <source>
        <dbReference type="Proteomes" id="UP000051913"/>
    </source>
</evidence>
<evidence type="ECO:0000256" key="2">
    <source>
        <dbReference type="ARBA" id="ARBA00023125"/>
    </source>
</evidence>
<dbReference type="RefSeq" id="WP_057848615.1">
    <property type="nucleotide sequence ID" value="NZ_LLXX01000018.1"/>
</dbReference>
<dbReference type="OrthoDB" id="9806293at2"/>
<dbReference type="InterPro" id="IPR000524">
    <property type="entry name" value="Tscrpt_reg_HTH_GntR"/>
</dbReference>
<feature type="domain" description="HTH gntR-type" evidence="5">
    <location>
        <begin position="23"/>
        <end position="90"/>
    </location>
</feature>
<evidence type="ECO:0000256" key="3">
    <source>
        <dbReference type="ARBA" id="ARBA00023163"/>
    </source>
</evidence>
<dbReference type="Pfam" id="PF00392">
    <property type="entry name" value="GntR"/>
    <property type="match status" value="1"/>
</dbReference>
<dbReference type="SMART" id="SM00895">
    <property type="entry name" value="FCD"/>
    <property type="match status" value="1"/>
</dbReference>
<protein>
    <submittedName>
        <fullName evidence="6">Transcriptional regulator</fullName>
    </submittedName>
</protein>
<gene>
    <name evidence="6" type="ORF">CP49_36630</name>
</gene>
<keyword evidence="7" id="KW-1185">Reference proteome</keyword>
<dbReference type="PANTHER" id="PTHR43537">
    <property type="entry name" value="TRANSCRIPTIONAL REGULATOR, GNTR FAMILY"/>
    <property type="match status" value="1"/>
</dbReference>
<comment type="caution">
    <text evidence="6">The sequence shown here is derived from an EMBL/GenBank/DDBJ whole genome shotgun (WGS) entry which is preliminary data.</text>
</comment>
<dbReference type="InterPro" id="IPR008920">
    <property type="entry name" value="TF_FadR/GntR_C"/>
</dbReference>
<keyword evidence="2" id="KW-0238">DNA-binding</keyword>
<dbReference type="Gene3D" id="1.10.10.10">
    <property type="entry name" value="Winged helix-like DNA-binding domain superfamily/Winged helix DNA-binding domain"/>
    <property type="match status" value="1"/>
</dbReference>
<dbReference type="PROSITE" id="PS50949">
    <property type="entry name" value="HTH_GNTR"/>
    <property type="match status" value="1"/>
</dbReference>
<reference evidence="6 7" key="1">
    <citation type="submission" date="2014-03" db="EMBL/GenBank/DDBJ databases">
        <title>Bradyrhizobium valentinum sp. nov., isolated from effective nodules of Lupinus mariae-josephae, a lupine endemic of basic-lime soils in Eastern Spain.</title>
        <authorList>
            <person name="Duran D."/>
            <person name="Rey L."/>
            <person name="Navarro A."/>
            <person name="Busquets A."/>
            <person name="Imperial J."/>
            <person name="Ruiz-Argueso T."/>
        </authorList>
    </citation>
    <scope>NUCLEOTIDE SEQUENCE [LARGE SCALE GENOMIC DNA]</scope>
    <source>
        <strain evidence="6 7">LmjM3</strain>
    </source>
</reference>
<dbReference type="InterPro" id="IPR036390">
    <property type="entry name" value="WH_DNA-bd_sf"/>
</dbReference>
<keyword evidence="3" id="KW-0804">Transcription</keyword>
<dbReference type="Gene3D" id="1.20.120.530">
    <property type="entry name" value="GntR ligand-binding domain-like"/>
    <property type="match status" value="1"/>
</dbReference>
<evidence type="ECO:0000256" key="4">
    <source>
        <dbReference type="SAM" id="MobiDB-lite"/>
    </source>
</evidence>
<keyword evidence="1" id="KW-0805">Transcription regulation</keyword>
<evidence type="ECO:0000313" key="6">
    <source>
        <dbReference type="EMBL" id="KRR13527.1"/>
    </source>
</evidence>
<dbReference type="InterPro" id="IPR011711">
    <property type="entry name" value="GntR_C"/>
</dbReference>
<name>A0A0R3KJB6_9BRAD</name>
<dbReference type="STRING" id="1518501.CQ10_31920"/>
<dbReference type="InterPro" id="IPR036388">
    <property type="entry name" value="WH-like_DNA-bd_sf"/>
</dbReference>